<evidence type="ECO:0000256" key="2">
    <source>
        <dbReference type="ARBA" id="ARBA00023002"/>
    </source>
</evidence>
<gene>
    <name evidence="4" type="ORF">SACC_13280</name>
</gene>
<dbReference type="Proteomes" id="UP001319921">
    <property type="component" value="Chromosome"/>
</dbReference>
<dbReference type="InterPro" id="IPR012349">
    <property type="entry name" value="Split_barrel_FMN-bd"/>
</dbReference>
<dbReference type="KEGG" id="scas:SACC_13280"/>
<dbReference type="Pfam" id="PF01613">
    <property type="entry name" value="Flavin_Reduct"/>
    <property type="match status" value="1"/>
</dbReference>
<evidence type="ECO:0000313" key="5">
    <source>
        <dbReference type="Proteomes" id="UP001319921"/>
    </source>
</evidence>
<evidence type="ECO:0000259" key="3">
    <source>
        <dbReference type="SMART" id="SM00903"/>
    </source>
</evidence>
<dbReference type="InterPro" id="IPR002563">
    <property type="entry name" value="Flavin_Rdtase-like_dom"/>
</dbReference>
<dbReference type="RefSeq" id="WP_229572206.1">
    <property type="nucleotide sequence ID" value="NZ_AP025226.1"/>
</dbReference>
<evidence type="ECO:0000313" key="4">
    <source>
        <dbReference type="EMBL" id="BDB98311.1"/>
    </source>
</evidence>
<accession>A0AAQ4CR80</accession>
<keyword evidence="2" id="KW-0560">Oxidoreductase</keyword>
<dbReference type="PANTHER" id="PTHR30466:SF1">
    <property type="entry name" value="FMN REDUCTASE (NADH) RUTF"/>
    <property type="match status" value="1"/>
</dbReference>
<name>A0AAQ4CR80_9CREN</name>
<reference evidence="4 5" key="1">
    <citation type="journal article" date="2022" name="Microbiol. Resour. Announc.">
        <title>Complete Genome Sequence of the Hyperthermophilic and Acidophilic Archaeon Saccharolobus caldissimus Strain HS-3T.</title>
        <authorList>
            <person name="Sakai H.D."/>
            <person name="Kurosawa N."/>
        </authorList>
    </citation>
    <scope>NUCLEOTIDE SEQUENCE [LARGE SCALE GENOMIC DNA]</scope>
    <source>
        <strain evidence="4 5">JCM32116</strain>
    </source>
</reference>
<dbReference type="SMART" id="SM00903">
    <property type="entry name" value="Flavin_Reduct"/>
    <property type="match status" value="1"/>
</dbReference>
<protein>
    <submittedName>
        <fullName evidence="4">Flavin reductase</fullName>
    </submittedName>
</protein>
<dbReference type="GO" id="GO:0010181">
    <property type="term" value="F:FMN binding"/>
    <property type="evidence" value="ECO:0007669"/>
    <property type="project" value="InterPro"/>
</dbReference>
<dbReference type="InterPro" id="IPR050268">
    <property type="entry name" value="NADH-dep_flavin_reductase"/>
</dbReference>
<feature type="domain" description="Flavin reductase like" evidence="3">
    <location>
        <begin position="9"/>
        <end position="152"/>
    </location>
</feature>
<comment type="cofactor">
    <cofactor evidence="1">
        <name>FMN</name>
        <dbReference type="ChEBI" id="CHEBI:58210"/>
    </cofactor>
</comment>
<proteinExistence type="predicted"/>
<dbReference type="AlphaFoldDB" id="A0AAQ4CR80"/>
<keyword evidence="5" id="KW-1185">Reference proteome</keyword>
<organism evidence="4 5">
    <name type="scientific">Saccharolobus caldissimus</name>
    <dbReference type="NCBI Taxonomy" id="1702097"/>
    <lineage>
        <taxon>Archaea</taxon>
        <taxon>Thermoproteota</taxon>
        <taxon>Thermoprotei</taxon>
        <taxon>Sulfolobales</taxon>
        <taxon>Sulfolobaceae</taxon>
        <taxon>Saccharolobus</taxon>
    </lineage>
</organism>
<dbReference type="SUPFAM" id="SSF50475">
    <property type="entry name" value="FMN-binding split barrel"/>
    <property type="match status" value="1"/>
</dbReference>
<dbReference type="PANTHER" id="PTHR30466">
    <property type="entry name" value="FLAVIN REDUCTASE"/>
    <property type="match status" value="1"/>
</dbReference>
<dbReference type="EMBL" id="AP025226">
    <property type="protein sequence ID" value="BDB98311.1"/>
    <property type="molecule type" value="Genomic_DNA"/>
</dbReference>
<evidence type="ECO:0000256" key="1">
    <source>
        <dbReference type="ARBA" id="ARBA00001917"/>
    </source>
</evidence>
<dbReference type="GO" id="GO:0042602">
    <property type="term" value="F:riboflavin reductase (NADPH) activity"/>
    <property type="evidence" value="ECO:0007669"/>
    <property type="project" value="TreeGrafter"/>
</dbReference>
<sequence>MSELIRSIMRSFPLGVVVITTKWSDNLVGMTVNTFNSLSLNPPLVMFSADKTKGNDIPFKESKGFVVNFIDDEKLFDIFAFKPIKERFREVKFIEGINGSPILLDSYAYIEAKKYAAYDIGDHSIIVGEVVNGKFMRDNFEPIVYYNRGYYKLRK</sequence>
<dbReference type="Gene3D" id="2.30.110.10">
    <property type="entry name" value="Electron Transport, Fmn-binding Protein, Chain A"/>
    <property type="match status" value="1"/>
</dbReference>
<dbReference type="GeneID" id="68866060"/>